<dbReference type="OrthoDB" id="424610at2759"/>
<evidence type="ECO:0000256" key="3">
    <source>
        <dbReference type="ARBA" id="ARBA00022525"/>
    </source>
</evidence>
<evidence type="ECO:0000256" key="9">
    <source>
        <dbReference type="ARBA" id="ARBA00034075"/>
    </source>
</evidence>
<dbReference type="SUPFAM" id="SSF53474">
    <property type="entry name" value="alpha/beta-Hydrolases"/>
    <property type="match status" value="1"/>
</dbReference>
<evidence type="ECO:0000313" key="12">
    <source>
        <dbReference type="EMBL" id="KAF2649872.1"/>
    </source>
</evidence>
<dbReference type="GO" id="GO:0030600">
    <property type="term" value="F:feruloyl esterase activity"/>
    <property type="evidence" value="ECO:0007669"/>
    <property type="project" value="UniProtKB-EC"/>
</dbReference>
<comment type="subcellular location">
    <subcellularLocation>
        <location evidence="1">Secreted</location>
    </subcellularLocation>
</comment>
<keyword evidence="6" id="KW-0378">Hydrolase</keyword>
<dbReference type="PANTHER" id="PTHR38050">
    <property type="match status" value="1"/>
</dbReference>
<comment type="catalytic activity">
    <reaction evidence="9">
        <text>feruloyl-polysaccharide + H2O = ferulate + polysaccharide.</text>
        <dbReference type="EC" id="3.1.1.73"/>
    </reaction>
</comment>
<evidence type="ECO:0000256" key="5">
    <source>
        <dbReference type="ARBA" id="ARBA00022729"/>
    </source>
</evidence>
<reference evidence="12" key="1">
    <citation type="journal article" date="2020" name="Stud. Mycol.">
        <title>101 Dothideomycetes genomes: a test case for predicting lifestyles and emergence of pathogens.</title>
        <authorList>
            <person name="Haridas S."/>
            <person name="Albert R."/>
            <person name="Binder M."/>
            <person name="Bloem J."/>
            <person name="Labutti K."/>
            <person name="Salamov A."/>
            <person name="Andreopoulos B."/>
            <person name="Baker S."/>
            <person name="Barry K."/>
            <person name="Bills G."/>
            <person name="Bluhm B."/>
            <person name="Cannon C."/>
            <person name="Castanera R."/>
            <person name="Culley D."/>
            <person name="Daum C."/>
            <person name="Ezra D."/>
            <person name="Gonzalez J."/>
            <person name="Henrissat B."/>
            <person name="Kuo A."/>
            <person name="Liang C."/>
            <person name="Lipzen A."/>
            <person name="Lutzoni F."/>
            <person name="Magnuson J."/>
            <person name="Mondo S."/>
            <person name="Nolan M."/>
            <person name="Ohm R."/>
            <person name="Pangilinan J."/>
            <person name="Park H.-J."/>
            <person name="Ramirez L."/>
            <person name="Alfaro M."/>
            <person name="Sun H."/>
            <person name="Tritt A."/>
            <person name="Yoshinaga Y."/>
            <person name="Zwiers L.-H."/>
            <person name="Turgeon B."/>
            <person name="Goodwin S."/>
            <person name="Spatafora J."/>
            <person name="Crous P."/>
            <person name="Grigoriev I."/>
        </authorList>
    </citation>
    <scope>NUCLEOTIDE SEQUENCE</scope>
    <source>
        <strain evidence="12">CBS 122681</strain>
    </source>
</reference>
<gene>
    <name evidence="12" type="ORF">K491DRAFT_609878</name>
</gene>
<feature type="domain" description="Peptidase S9 prolyl oligopeptidase catalytic" evidence="11">
    <location>
        <begin position="100"/>
        <end position="182"/>
    </location>
</feature>
<dbReference type="EMBL" id="MU004475">
    <property type="protein sequence ID" value="KAF2649872.1"/>
    <property type="molecule type" value="Genomic_DNA"/>
</dbReference>
<name>A0A6A6SQS4_9PLEO</name>
<sequence length="315" mass="33838">MYLLILTLLLVICTAASLPQTHISAASGCGKTQLLPGVTQYRFGLTSSGKSRSYSYHLPSSYDRNKRYPVVMGFHGSSSVGLFFEMDTKMNEARFSGEKIMVYPNGIGGSWAGPTYHNGSTVAEDVQFVSDIVQDVEEKFCVDESKVYGVGMSNGGGFIGTLACSEQGSSLFAALAAGSGAFYTDFNGPDNGCAPARKPLPIMEIHGGSDKTVLYAGGQGDGGPEPPITSWLEWWAQRNACGNKTEEVTHDGDVHKLSWVCGDTDGLLQHYKVDSMGHCWADTEPNLSQISVPQGPSPIQASAIVMEFFDRFSKP</sequence>
<evidence type="ECO:0000313" key="13">
    <source>
        <dbReference type="Proteomes" id="UP000799324"/>
    </source>
</evidence>
<feature type="chain" id="PRO_5032793696" description="feruloyl esterase" evidence="10">
    <location>
        <begin position="17"/>
        <end position="315"/>
    </location>
</feature>
<evidence type="ECO:0000256" key="2">
    <source>
        <dbReference type="ARBA" id="ARBA00013091"/>
    </source>
</evidence>
<keyword evidence="8" id="KW-0624">Polysaccharide degradation</keyword>
<dbReference type="GO" id="GO:0008236">
    <property type="term" value="F:serine-type peptidase activity"/>
    <property type="evidence" value="ECO:0007669"/>
    <property type="project" value="InterPro"/>
</dbReference>
<evidence type="ECO:0000256" key="8">
    <source>
        <dbReference type="ARBA" id="ARBA00023326"/>
    </source>
</evidence>
<evidence type="ECO:0000256" key="7">
    <source>
        <dbReference type="ARBA" id="ARBA00023277"/>
    </source>
</evidence>
<evidence type="ECO:0000256" key="6">
    <source>
        <dbReference type="ARBA" id="ARBA00022801"/>
    </source>
</evidence>
<dbReference type="InterPro" id="IPR029058">
    <property type="entry name" value="AB_hydrolase_fold"/>
</dbReference>
<dbReference type="InterPro" id="IPR001375">
    <property type="entry name" value="Peptidase_S9_cat"/>
</dbReference>
<dbReference type="AlphaFoldDB" id="A0A6A6SQS4"/>
<dbReference type="Proteomes" id="UP000799324">
    <property type="component" value="Unassembled WGS sequence"/>
</dbReference>
<feature type="signal peptide" evidence="10">
    <location>
        <begin position="1"/>
        <end position="16"/>
    </location>
</feature>
<dbReference type="GO" id="GO:0045493">
    <property type="term" value="P:xylan catabolic process"/>
    <property type="evidence" value="ECO:0007669"/>
    <property type="project" value="UniProtKB-KW"/>
</dbReference>
<evidence type="ECO:0000256" key="4">
    <source>
        <dbReference type="ARBA" id="ARBA00022651"/>
    </source>
</evidence>
<evidence type="ECO:0000256" key="1">
    <source>
        <dbReference type="ARBA" id="ARBA00004613"/>
    </source>
</evidence>
<keyword evidence="7" id="KW-0119">Carbohydrate metabolism</keyword>
<evidence type="ECO:0000259" key="11">
    <source>
        <dbReference type="Pfam" id="PF00326"/>
    </source>
</evidence>
<keyword evidence="4" id="KW-0858">Xylan degradation</keyword>
<dbReference type="InterPro" id="IPR043595">
    <property type="entry name" value="FaeB/C/D"/>
</dbReference>
<dbReference type="Pfam" id="PF00326">
    <property type="entry name" value="Peptidase_S9"/>
    <property type="match status" value="1"/>
</dbReference>
<keyword evidence="13" id="KW-1185">Reference proteome</keyword>
<protein>
    <recommendedName>
        <fullName evidence="2">feruloyl esterase</fullName>
        <ecNumber evidence="2">3.1.1.73</ecNumber>
    </recommendedName>
</protein>
<dbReference type="PANTHER" id="PTHR38050:SF2">
    <property type="entry name" value="FERULOYL ESTERASE C-RELATED"/>
    <property type="match status" value="1"/>
</dbReference>
<dbReference type="EC" id="3.1.1.73" evidence="2"/>
<keyword evidence="5 10" id="KW-0732">Signal</keyword>
<evidence type="ECO:0000256" key="10">
    <source>
        <dbReference type="SAM" id="SignalP"/>
    </source>
</evidence>
<proteinExistence type="predicted"/>
<keyword evidence="3" id="KW-0964">Secreted</keyword>
<organism evidence="12 13">
    <name type="scientific">Lophiostoma macrostomum CBS 122681</name>
    <dbReference type="NCBI Taxonomy" id="1314788"/>
    <lineage>
        <taxon>Eukaryota</taxon>
        <taxon>Fungi</taxon>
        <taxon>Dikarya</taxon>
        <taxon>Ascomycota</taxon>
        <taxon>Pezizomycotina</taxon>
        <taxon>Dothideomycetes</taxon>
        <taxon>Pleosporomycetidae</taxon>
        <taxon>Pleosporales</taxon>
        <taxon>Lophiostomataceae</taxon>
        <taxon>Lophiostoma</taxon>
    </lineage>
</organism>
<accession>A0A6A6SQS4</accession>
<dbReference type="GO" id="GO:0005576">
    <property type="term" value="C:extracellular region"/>
    <property type="evidence" value="ECO:0007669"/>
    <property type="project" value="UniProtKB-SubCell"/>
</dbReference>
<dbReference type="GO" id="GO:0006508">
    <property type="term" value="P:proteolysis"/>
    <property type="evidence" value="ECO:0007669"/>
    <property type="project" value="InterPro"/>
</dbReference>
<dbReference type="Gene3D" id="3.40.50.1820">
    <property type="entry name" value="alpha/beta hydrolase"/>
    <property type="match status" value="1"/>
</dbReference>